<dbReference type="InterPro" id="IPR005849">
    <property type="entry name" value="GalP_Utransf_N"/>
</dbReference>
<evidence type="ECO:0000256" key="4">
    <source>
        <dbReference type="ARBA" id="ARBA00022695"/>
    </source>
</evidence>
<keyword evidence="7" id="KW-0119">Carbohydrate metabolism</keyword>
<dbReference type="Pfam" id="PF02744">
    <property type="entry name" value="GalP_UDP_tr_C"/>
    <property type="match status" value="1"/>
</dbReference>
<keyword evidence="4" id="KW-0548">Nucleotidyltransferase</keyword>
<dbReference type="Pfam" id="PF01087">
    <property type="entry name" value="GalP_UDP_transf"/>
    <property type="match status" value="2"/>
</dbReference>
<feature type="region of interest" description="Disordered" evidence="8">
    <location>
        <begin position="41"/>
        <end position="63"/>
    </location>
</feature>
<reference evidence="11" key="1">
    <citation type="submission" date="2025-08" db="UniProtKB">
        <authorList>
            <consortium name="Ensembl"/>
        </authorList>
    </citation>
    <scope>IDENTIFICATION</scope>
</reference>
<feature type="region of interest" description="Disordered" evidence="8">
    <location>
        <begin position="327"/>
        <end position="346"/>
    </location>
</feature>
<dbReference type="PANTHER" id="PTHR11943:SF1">
    <property type="entry name" value="GALACTOSE-1-PHOSPHATE URIDYLYLTRANSFERASE"/>
    <property type="match status" value="1"/>
</dbReference>
<dbReference type="GO" id="GO:0033499">
    <property type="term" value="P:galactose catabolic process via UDP-galactose, Leloir pathway"/>
    <property type="evidence" value="ECO:0007669"/>
    <property type="project" value="TreeGrafter"/>
</dbReference>
<evidence type="ECO:0000256" key="5">
    <source>
        <dbReference type="ARBA" id="ARBA00022723"/>
    </source>
</evidence>
<evidence type="ECO:0008006" key="13">
    <source>
        <dbReference type="Google" id="ProtNLM"/>
    </source>
</evidence>
<sequence>MPRSSLPTEQHPHARYNPLRDGWVLVSAHWVKRPWQGQLEKLPPRTCPSGTPTTPSALGPPGPTVNPQYEGTFVFPNDFPVLQPDQGHRGKVMCFHPWSDLTLPLVFPAEIWAVINTWAELLAKLGASYPWVQIFENKGVMMGCSNPYPHCQVCTSSFIPIEVRLEDRTQQQHLSQHSMPMLLEYAEQEACWKVRVAGGGECGLAVPYWATWPFQILLLPCRHIRRLQDLCKGKRDSEWLHTLPGPESAGGLPASPEPCHGWSWLGDWFCLFGYPSPNPAASPCTLSPSPSQAASSCLCSMLLQPLKGSPSSQSSLTGGECCLPRGGAQPSWPIKPGSKVPLPVPW</sequence>
<reference evidence="11" key="2">
    <citation type="submission" date="2025-09" db="UniProtKB">
        <authorList>
            <consortium name="Ensembl"/>
        </authorList>
    </citation>
    <scope>IDENTIFICATION</scope>
</reference>
<evidence type="ECO:0000256" key="6">
    <source>
        <dbReference type="ARBA" id="ARBA00022833"/>
    </source>
</evidence>
<organism evidence="11 12">
    <name type="scientific">Buteo japonicus</name>
    <dbReference type="NCBI Taxonomy" id="224669"/>
    <lineage>
        <taxon>Eukaryota</taxon>
        <taxon>Metazoa</taxon>
        <taxon>Chordata</taxon>
        <taxon>Craniata</taxon>
        <taxon>Vertebrata</taxon>
        <taxon>Euteleostomi</taxon>
        <taxon>Archelosauria</taxon>
        <taxon>Archosauria</taxon>
        <taxon>Dinosauria</taxon>
        <taxon>Saurischia</taxon>
        <taxon>Theropoda</taxon>
        <taxon>Coelurosauria</taxon>
        <taxon>Aves</taxon>
        <taxon>Neognathae</taxon>
        <taxon>Neoaves</taxon>
        <taxon>Telluraves</taxon>
        <taxon>Accipitrimorphae</taxon>
        <taxon>Accipitriformes</taxon>
        <taxon>Accipitridae</taxon>
        <taxon>Accipitrinae</taxon>
        <taxon>Buteo</taxon>
    </lineage>
</organism>
<feature type="domain" description="Galactose-1-phosphate uridyl transferase C-terminal" evidence="10">
    <location>
        <begin position="167"/>
        <end position="235"/>
    </location>
</feature>
<evidence type="ECO:0000259" key="10">
    <source>
        <dbReference type="Pfam" id="PF02744"/>
    </source>
</evidence>
<evidence type="ECO:0000313" key="12">
    <source>
        <dbReference type="Proteomes" id="UP000694555"/>
    </source>
</evidence>
<dbReference type="GO" id="GO:0008108">
    <property type="term" value="F:UDP-glucose:hexose-1-phosphate uridylyltransferase activity"/>
    <property type="evidence" value="ECO:0007669"/>
    <property type="project" value="InterPro"/>
</dbReference>
<comment type="similarity">
    <text evidence="2">Belongs to the galactose-1-phosphate uridylyltransferase type 1 family.</text>
</comment>
<dbReference type="Proteomes" id="UP000694555">
    <property type="component" value="Unplaced"/>
</dbReference>
<dbReference type="Ensembl" id="ENSBJAT00000025518.1">
    <property type="protein sequence ID" value="ENSBJAP00000024835.1"/>
    <property type="gene ID" value="ENSBJAG00000015857.1"/>
</dbReference>
<dbReference type="UniPathway" id="UPA00214"/>
<evidence type="ECO:0000259" key="9">
    <source>
        <dbReference type="Pfam" id="PF01087"/>
    </source>
</evidence>
<evidence type="ECO:0000256" key="8">
    <source>
        <dbReference type="SAM" id="MobiDB-lite"/>
    </source>
</evidence>
<evidence type="ECO:0000256" key="3">
    <source>
        <dbReference type="ARBA" id="ARBA00022679"/>
    </source>
</evidence>
<dbReference type="NCBIfam" id="TIGR00209">
    <property type="entry name" value="galT_1"/>
    <property type="match status" value="1"/>
</dbReference>
<dbReference type="InterPro" id="IPR036265">
    <property type="entry name" value="HIT-like_sf"/>
</dbReference>
<dbReference type="GO" id="GO:0008270">
    <property type="term" value="F:zinc ion binding"/>
    <property type="evidence" value="ECO:0007669"/>
    <property type="project" value="InterPro"/>
</dbReference>
<keyword evidence="3" id="KW-0808">Transferase</keyword>
<evidence type="ECO:0000313" key="11">
    <source>
        <dbReference type="Ensembl" id="ENSBJAP00000024835.1"/>
    </source>
</evidence>
<evidence type="ECO:0000256" key="2">
    <source>
        <dbReference type="ARBA" id="ARBA00010951"/>
    </source>
</evidence>
<name>A0A8C0BZI7_9AVES</name>
<dbReference type="InterPro" id="IPR001937">
    <property type="entry name" value="GalP_UDPtransf1"/>
</dbReference>
<proteinExistence type="inferred from homology"/>
<feature type="domain" description="Galactose-1-phosphate uridyl transferase N-terminal" evidence="9">
    <location>
        <begin position="91"/>
        <end position="160"/>
    </location>
</feature>
<dbReference type="AlphaFoldDB" id="A0A8C0BZI7"/>
<feature type="domain" description="Galactose-1-phosphate uridyl transferase N-terminal" evidence="9">
    <location>
        <begin position="9"/>
        <end position="86"/>
    </location>
</feature>
<dbReference type="PANTHER" id="PTHR11943">
    <property type="entry name" value="GALACTOSE-1-PHOSPHATE URIDYLYLTRANSFERASE"/>
    <property type="match status" value="1"/>
</dbReference>
<evidence type="ECO:0000256" key="1">
    <source>
        <dbReference type="ARBA" id="ARBA00001947"/>
    </source>
</evidence>
<accession>A0A8C0BZI7</accession>
<keyword evidence="12" id="KW-1185">Reference proteome</keyword>
<evidence type="ECO:0000256" key="7">
    <source>
        <dbReference type="ARBA" id="ARBA00023277"/>
    </source>
</evidence>
<dbReference type="SUPFAM" id="SSF54197">
    <property type="entry name" value="HIT-like"/>
    <property type="match status" value="2"/>
</dbReference>
<dbReference type="Gene3D" id="3.30.428.10">
    <property type="entry name" value="HIT-like"/>
    <property type="match status" value="2"/>
</dbReference>
<keyword evidence="6" id="KW-0862">Zinc</keyword>
<dbReference type="GO" id="GO:0005737">
    <property type="term" value="C:cytoplasm"/>
    <property type="evidence" value="ECO:0007669"/>
    <property type="project" value="TreeGrafter"/>
</dbReference>
<comment type="cofactor">
    <cofactor evidence="1">
        <name>Zn(2+)</name>
        <dbReference type="ChEBI" id="CHEBI:29105"/>
    </cofactor>
</comment>
<protein>
    <recommendedName>
        <fullName evidence="13">Galactose-1-phosphate uridylyltransferase</fullName>
    </recommendedName>
</protein>
<dbReference type="InterPro" id="IPR005850">
    <property type="entry name" value="GalP_Utransf_C"/>
</dbReference>
<keyword evidence="5" id="KW-0479">Metal-binding</keyword>